<sequence>MSGISGDRVTRWIDVGYPKDRDRAEEQLNELPASSDADEEENSVEADEVTVDS</sequence>
<feature type="compositionally biased region" description="Basic and acidic residues" evidence="1">
    <location>
        <begin position="17"/>
        <end position="26"/>
    </location>
</feature>
<dbReference type="HOGENOM" id="CLU_3057004_0_0_2"/>
<evidence type="ECO:0000256" key="1">
    <source>
        <dbReference type="SAM" id="MobiDB-lite"/>
    </source>
</evidence>
<dbReference type="EMBL" id="CP001366">
    <property type="protein sequence ID" value="ACM58507.1"/>
    <property type="molecule type" value="Genomic_DNA"/>
</dbReference>
<gene>
    <name evidence="2" type="ordered locus">Hlac_2957</name>
</gene>
<dbReference type="GeneID" id="54763448"/>
<feature type="compositionally biased region" description="Acidic residues" evidence="1">
    <location>
        <begin position="36"/>
        <end position="53"/>
    </location>
</feature>
<proteinExistence type="predicted"/>
<evidence type="ECO:0000313" key="3">
    <source>
        <dbReference type="Proteomes" id="UP000000740"/>
    </source>
</evidence>
<feature type="region of interest" description="Disordered" evidence="1">
    <location>
        <begin position="1"/>
        <end position="53"/>
    </location>
</feature>
<evidence type="ECO:0000313" key="2">
    <source>
        <dbReference type="EMBL" id="ACM58507.1"/>
    </source>
</evidence>
<organism evidence="2 3">
    <name type="scientific">Halorubrum lacusprofundi (strain ATCC 49239 / DSM 5036 / JCM 8891 / ACAM 34)</name>
    <dbReference type="NCBI Taxonomy" id="416348"/>
    <lineage>
        <taxon>Archaea</taxon>
        <taxon>Methanobacteriati</taxon>
        <taxon>Methanobacteriota</taxon>
        <taxon>Stenosarchaea group</taxon>
        <taxon>Halobacteria</taxon>
        <taxon>Halobacteriales</taxon>
        <taxon>Haloferacaceae</taxon>
        <taxon>Halorubrum</taxon>
    </lineage>
</organism>
<dbReference type="KEGG" id="hla:Hlac_2957"/>
<protein>
    <submittedName>
        <fullName evidence="2">Uncharacterized protein</fullName>
    </submittedName>
</protein>
<keyword evidence="3" id="KW-1185">Reference proteome</keyword>
<dbReference type="Proteomes" id="UP000000740">
    <property type="component" value="Chromosome 2"/>
</dbReference>
<accession>B9LWB7</accession>
<dbReference type="RefSeq" id="WP_015911493.1">
    <property type="nucleotide sequence ID" value="NC_012028.1"/>
</dbReference>
<name>B9LWB7_HALLT</name>
<reference evidence="2 3" key="1">
    <citation type="journal article" date="2016" name="Stand. Genomic Sci.">
        <title>Complete genome sequence of the Antarctic Halorubrum lacusprofundi type strain ACAM 34.</title>
        <authorList>
            <person name="Anderson I.J."/>
            <person name="DasSarma P."/>
            <person name="Lucas S."/>
            <person name="Copeland A."/>
            <person name="Lapidus A."/>
            <person name="Del Rio T.G."/>
            <person name="Tice H."/>
            <person name="Dalin E."/>
            <person name="Bruce D.C."/>
            <person name="Goodwin L."/>
            <person name="Pitluck S."/>
            <person name="Sims D."/>
            <person name="Brettin T.S."/>
            <person name="Detter J.C."/>
            <person name="Han C.S."/>
            <person name="Larimer F."/>
            <person name="Hauser L."/>
            <person name="Land M."/>
            <person name="Ivanova N."/>
            <person name="Richardson P."/>
            <person name="Cavicchioli R."/>
            <person name="DasSarma S."/>
            <person name="Woese C.R."/>
            <person name="Kyrpides N.C."/>
        </authorList>
    </citation>
    <scope>NUCLEOTIDE SEQUENCE [LARGE SCALE GENOMIC DNA]</scope>
    <source>
        <strain evidence="3">ATCC 49239 / DSM 5036 / JCM 8891 / ACAM 34</strain>
    </source>
</reference>
<dbReference type="AlphaFoldDB" id="B9LWB7"/>